<evidence type="ECO:0000313" key="1">
    <source>
        <dbReference type="EMBL" id="ESR23102.1"/>
    </source>
</evidence>
<comment type="caution">
    <text evidence="1">The sequence shown here is derived from an EMBL/GenBank/DDBJ whole genome shotgun (WGS) entry which is preliminary data.</text>
</comment>
<dbReference type="EMBL" id="AWXZ01000039">
    <property type="protein sequence ID" value="ESR23102.1"/>
    <property type="molecule type" value="Genomic_DNA"/>
</dbReference>
<dbReference type="eggNOG" id="COG5480">
    <property type="taxonomic scope" value="Bacteria"/>
</dbReference>
<name>V4QTL5_9HYPH</name>
<organism evidence="1 2">
    <name type="scientific">Lutibaculum baratangense AMV1</name>
    <dbReference type="NCBI Taxonomy" id="631454"/>
    <lineage>
        <taxon>Bacteria</taxon>
        <taxon>Pseudomonadati</taxon>
        <taxon>Pseudomonadota</taxon>
        <taxon>Alphaproteobacteria</taxon>
        <taxon>Hyphomicrobiales</taxon>
        <taxon>Tepidamorphaceae</taxon>
        <taxon>Lutibaculum</taxon>
    </lineage>
</organism>
<accession>V4QTL5</accession>
<dbReference type="Pfam" id="PF06282">
    <property type="entry name" value="DUF1036"/>
    <property type="match status" value="1"/>
</dbReference>
<proteinExistence type="predicted"/>
<dbReference type="STRING" id="631454.N177_3170"/>
<dbReference type="InterPro" id="IPR009380">
    <property type="entry name" value="DUF1036"/>
</dbReference>
<dbReference type="AlphaFoldDB" id="V4QTL5"/>
<sequence length="140" mass="15604">MAVPAFVFSLAYLGPTKAEADFRICNTTPSRVGIAIGYKDAKGWATEGWWNVEANACETLLQGSLAARYYYLYAIDYDQGGEWSGAAFMCTQDQMFTIRGIDRCEDRGYFQTGFFEIDTLEQSSWTVQLTDPAIEASAAR</sequence>
<gene>
    <name evidence="1" type="ORF">N177_3170</name>
</gene>
<evidence type="ECO:0000313" key="2">
    <source>
        <dbReference type="Proteomes" id="UP000017819"/>
    </source>
</evidence>
<dbReference type="Proteomes" id="UP000017819">
    <property type="component" value="Unassembled WGS sequence"/>
</dbReference>
<reference evidence="1 2" key="1">
    <citation type="journal article" date="2014" name="Genome Announc.">
        <title>Draft Genome Sequence of Lutibaculum baratangense Strain AMV1T, Isolated from a Mud Volcano in Andamans, India.</title>
        <authorList>
            <person name="Singh A."/>
            <person name="Sreenivas A."/>
            <person name="Sathyanarayana Reddy G."/>
            <person name="Pinnaka A.K."/>
            <person name="Shivaji S."/>
        </authorList>
    </citation>
    <scope>NUCLEOTIDE SEQUENCE [LARGE SCALE GENOMIC DNA]</scope>
    <source>
        <strain evidence="1 2">AMV1</strain>
    </source>
</reference>
<keyword evidence="2" id="KW-1185">Reference proteome</keyword>
<dbReference type="PATRIC" id="fig|631454.5.peg.3130"/>
<protein>
    <submittedName>
        <fullName evidence="1">Putative integral membrane protein</fullName>
    </submittedName>
</protein>